<keyword evidence="2" id="KW-1185">Reference proteome</keyword>
<gene>
    <name evidence="1" type="ORF">MENTE1834_LOCUS15959</name>
</gene>
<comment type="caution">
    <text evidence="1">The sequence shown here is derived from an EMBL/GenBank/DDBJ whole genome shotgun (WGS) entry which is preliminary data.</text>
</comment>
<organism evidence="1 2">
    <name type="scientific">Meloidogyne enterolobii</name>
    <name type="common">Root-knot nematode worm</name>
    <name type="synonym">Meloidogyne mayaguensis</name>
    <dbReference type="NCBI Taxonomy" id="390850"/>
    <lineage>
        <taxon>Eukaryota</taxon>
        <taxon>Metazoa</taxon>
        <taxon>Ecdysozoa</taxon>
        <taxon>Nematoda</taxon>
        <taxon>Chromadorea</taxon>
        <taxon>Rhabditida</taxon>
        <taxon>Tylenchina</taxon>
        <taxon>Tylenchomorpha</taxon>
        <taxon>Tylenchoidea</taxon>
        <taxon>Meloidogynidae</taxon>
        <taxon>Meloidogyninae</taxon>
        <taxon>Meloidogyne</taxon>
    </lineage>
</organism>
<accession>A0ACB0YTE9</accession>
<protein>
    <submittedName>
        <fullName evidence="1">Uncharacterized protein</fullName>
    </submittedName>
</protein>
<evidence type="ECO:0000313" key="1">
    <source>
        <dbReference type="EMBL" id="CAK5060367.1"/>
    </source>
</evidence>
<dbReference type="Proteomes" id="UP001497535">
    <property type="component" value="Unassembled WGS sequence"/>
</dbReference>
<evidence type="ECO:0000313" key="2">
    <source>
        <dbReference type="Proteomes" id="UP001497535"/>
    </source>
</evidence>
<dbReference type="EMBL" id="CAVMJV010000017">
    <property type="protein sequence ID" value="CAK5060367.1"/>
    <property type="molecule type" value="Genomic_DNA"/>
</dbReference>
<name>A0ACB0YTE9_MELEN</name>
<reference evidence="1" key="1">
    <citation type="submission" date="2023-11" db="EMBL/GenBank/DDBJ databases">
        <authorList>
            <person name="Poullet M."/>
        </authorList>
    </citation>
    <scope>NUCLEOTIDE SEQUENCE</scope>
    <source>
        <strain evidence="1">E1834</strain>
    </source>
</reference>
<sequence length="232" mass="27564">MVLVGVNERFLLPLPTFIRNINDFKIVYYYLNKLFKCSFEDGDITQFIFNPKLIELLFDNAKRFYIQDCTLLITDYNIENIFHFILNHLASATLEISFFVEKDIKKYINMLFKISLNGGENFKKVNLIFDNFAENLDIVINATLFYEYILEYIATSRDYSKIVPVINLHYNNSSNLELSKRAEKVEIKQIYGTKYTKFQIVNIHNSNVKFSFFNQERENFPNVDVRIKIMKE</sequence>
<proteinExistence type="predicted"/>